<comment type="caution">
    <text evidence="2">The sequence shown here is derived from an EMBL/GenBank/DDBJ whole genome shotgun (WGS) entry which is preliminary data.</text>
</comment>
<feature type="non-terminal residue" evidence="2">
    <location>
        <position position="1"/>
    </location>
</feature>
<sequence length="105" mass="11899">EDRWHPLWLVNKHTQPLTLAEQKIILKSRRENPDADDKRLDAQEQLNLVKAKGKTQAMAIKKAQEDVAQIGRMGHFGPTQEPSEPNEPSPTTPMPIIIAELDEDI</sequence>
<feature type="region of interest" description="Disordered" evidence="1">
    <location>
        <begin position="73"/>
        <end position="94"/>
    </location>
</feature>
<dbReference type="HOGENOM" id="CLU_2242293_0_0_6"/>
<reference evidence="2 3" key="1">
    <citation type="journal article" date="2011" name="PLoS Pathog.">
        <title>Dynamic evolution of pathogenicity revealed by sequencing and comparative genomics of 19 Pseudomonas syringae isolates.</title>
        <authorList>
            <person name="Baltrus D.A."/>
            <person name="Nishimura M.T."/>
            <person name="Romanchuk A."/>
            <person name="Chang J.H."/>
            <person name="Mukhtar M.S."/>
            <person name="Cherkis K."/>
            <person name="Roach J."/>
            <person name="Grant S.R."/>
            <person name="Jones C.D."/>
            <person name="Dangl J.L."/>
        </authorList>
    </citation>
    <scope>NUCLEOTIDE SEQUENCE [LARGE SCALE GENOMIC DNA]</scope>
    <source>
        <strain evidence="3">race 4</strain>
    </source>
</reference>
<dbReference type="BioCyc" id="PSYR875330:G11XH-4946-MONOMER"/>
<proteinExistence type="predicted"/>
<dbReference type="AlphaFoldDB" id="F3CB62"/>
<name>F3CB62_PSESG</name>
<evidence type="ECO:0000256" key="1">
    <source>
        <dbReference type="SAM" id="MobiDB-lite"/>
    </source>
</evidence>
<gene>
    <name evidence="2" type="ORF">Pgy4_25990</name>
</gene>
<organism evidence="2 3">
    <name type="scientific">Pseudomonas savastanoi pv. glycinea str. race 4</name>
    <dbReference type="NCBI Taxonomy" id="875330"/>
    <lineage>
        <taxon>Bacteria</taxon>
        <taxon>Pseudomonadati</taxon>
        <taxon>Pseudomonadota</taxon>
        <taxon>Gammaproteobacteria</taxon>
        <taxon>Pseudomonadales</taxon>
        <taxon>Pseudomonadaceae</taxon>
        <taxon>Pseudomonas</taxon>
    </lineage>
</organism>
<dbReference type="Proteomes" id="UP000005466">
    <property type="component" value="Unassembled WGS sequence"/>
</dbReference>
<protein>
    <submittedName>
        <fullName evidence="2">Uncharacterized protein</fullName>
    </submittedName>
</protein>
<accession>F3CB62</accession>
<evidence type="ECO:0000313" key="3">
    <source>
        <dbReference type="Proteomes" id="UP000005466"/>
    </source>
</evidence>
<evidence type="ECO:0000313" key="2">
    <source>
        <dbReference type="EMBL" id="EGH16504.1"/>
    </source>
</evidence>
<dbReference type="EMBL" id="ADWY01001260">
    <property type="protein sequence ID" value="EGH16504.1"/>
    <property type="molecule type" value="Genomic_DNA"/>
</dbReference>